<protein>
    <recommendedName>
        <fullName evidence="3">protein-serine/threonine phosphatase</fullName>
        <ecNumber evidence="3">3.1.3.16</ecNumber>
    </recommendedName>
</protein>
<evidence type="ECO:0000256" key="6">
    <source>
        <dbReference type="ARBA" id="ARBA00022842"/>
    </source>
</evidence>
<organism evidence="11 12">
    <name type="scientific">Populus alba x Populus x berolinensis</name>
    <dbReference type="NCBI Taxonomy" id="444605"/>
    <lineage>
        <taxon>Eukaryota</taxon>
        <taxon>Viridiplantae</taxon>
        <taxon>Streptophyta</taxon>
        <taxon>Embryophyta</taxon>
        <taxon>Tracheophyta</taxon>
        <taxon>Spermatophyta</taxon>
        <taxon>Magnoliopsida</taxon>
        <taxon>eudicotyledons</taxon>
        <taxon>Gunneridae</taxon>
        <taxon>Pentapetalae</taxon>
        <taxon>rosids</taxon>
        <taxon>fabids</taxon>
        <taxon>Malpighiales</taxon>
        <taxon>Salicaceae</taxon>
        <taxon>Saliceae</taxon>
        <taxon>Populus</taxon>
    </lineage>
</organism>
<proteinExistence type="inferred from homology"/>
<keyword evidence="8" id="KW-0464">Manganese</keyword>
<dbReference type="Proteomes" id="UP001164929">
    <property type="component" value="Chromosome 10"/>
</dbReference>
<dbReference type="PROSITE" id="PS51746">
    <property type="entry name" value="PPM_2"/>
    <property type="match status" value="1"/>
</dbReference>
<dbReference type="InterPro" id="IPR000222">
    <property type="entry name" value="PP2C_BS"/>
</dbReference>
<dbReference type="GO" id="GO:0046872">
    <property type="term" value="F:metal ion binding"/>
    <property type="evidence" value="ECO:0007669"/>
    <property type="project" value="UniProtKB-KW"/>
</dbReference>
<keyword evidence="5 9" id="KW-0378">Hydrolase</keyword>
<evidence type="ECO:0000313" key="12">
    <source>
        <dbReference type="Proteomes" id="UP001164929"/>
    </source>
</evidence>
<dbReference type="PROSITE" id="PS01032">
    <property type="entry name" value="PPM_1"/>
    <property type="match status" value="1"/>
</dbReference>
<evidence type="ECO:0000259" key="10">
    <source>
        <dbReference type="PROSITE" id="PS51746"/>
    </source>
</evidence>
<dbReference type="SUPFAM" id="SSF81606">
    <property type="entry name" value="PP2C-like"/>
    <property type="match status" value="1"/>
</dbReference>
<dbReference type="EMBL" id="JAQIZT010000010">
    <property type="protein sequence ID" value="KAJ6981268.1"/>
    <property type="molecule type" value="Genomic_DNA"/>
</dbReference>
<dbReference type="InterPro" id="IPR036457">
    <property type="entry name" value="PPM-type-like_dom_sf"/>
</dbReference>
<dbReference type="AlphaFoldDB" id="A0AAD6M968"/>
<dbReference type="EC" id="3.1.3.16" evidence="3"/>
<keyword evidence="7 9" id="KW-0904">Protein phosphatase</keyword>
<evidence type="ECO:0000256" key="4">
    <source>
        <dbReference type="ARBA" id="ARBA00022723"/>
    </source>
</evidence>
<comment type="cofactor">
    <cofactor evidence="2">
        <name>Mg(2+)</name>
        <dbReference type="ChEBI" id="CHEBI:18420"/>
    </cofactor>
</comment>
<evidence type="ECO:0000256" key="7">
    <source>
        <dbReference type="ARBA" id="ARBA00022912"/>
    </source>
</evidence>
<evidence type="ECO:0000256" key="9">
    <source>
        <dbReference type="RuleBase" id="RU003465"/>
    </source>
</evidence>
<name>A0AAD6M968_9ROSI</name>
<dbReference type="GO" id="GO:0004722">
    <property type="term" value="F:protein serine/threonine phosphatase activity"/>
    <property type="evidence" value="ECO:0007669"/>
    <property type="project" value="UniProtKB-EC"/>
</dbReference>
<gene>
    <name evidence="11" type="ORF">NC653_024618</name>
</gene>
<comment type="cofactor">
    <cofactor evidence="1">
        <name>Mn(2+)</name>
        <dbReference type="ChEBI" id="CHEBI:29035"/>
    </cofactor>
</comment>
<feature type="domain" description="PPM-type phosphatase" evidence="10">
    <location>
        <begin position="66"/>
        <end position="417"/>
    </location>
</feature>
<keyword evidence="6" id="KW-0460">Magnesium</keyword>
<dbReference type="InterPro" id="IPR001932">
    <property type="entry name" value="PPM-type_phosphatase-like_dom"/>
</dbReference>
<dbReference type="Pfam" id="PF00481">
    <property type="entry name" value="PP2C"/>
    <property type="match status" value="1"/>
</dbReference>
<dbReference type="PANTHER" id="PTHR31972">
    <property type="entry name" value="EXPRESSED PROTEIN"/>
    <property type="match status" value="1"/>
</dbReference>
<evidence type="ECO:0000256" key="2">
    <source>
        <dbReference type="ARBA" id="ARBA00001946"/>
    </source>
</evidence>
<comment type="similarity">
    <text evidence="9">Belongs to the PP2C family.</text>
</comment>
<dbReference type="Pfam" id="PF05910">
    <property type="entry name" value="DUF868"/>
    <property type="match status" value="1"/>
</dbReference>
<evidence type="ECO:0000256" key="3">
    <source>
        <dbReference type="ARBA" id="ARBA00013081"/>
    </source>
</evidence>
<keyword evidence="12" id="KW-1185">Reference proteome</keyword>
<keyword evidence="4" id="KW-0479">Metal-binding</keyword>
<dbReference type="SMART" id="SM00332">
    <property type="entry name" value="PP2Cc"/>
    <property type="match status" value="1"/>
</dbReference>
<evidence type="ECO:0000256" key="8">
    <source>
        <dbReference type="ARBA" id="ARBA00023211"/>
    </source>
</evidence>
<accession>A0AAD6M968</accession>
<dbReference type="InterPro" id="IPR008586">
    <property type="entry name" value="DUF868_pln"/>
</dbReference>
<evidence type="ECO:0000313" key="11">
    <source>
        <dbReference type="EMBL" id="KAJ6981268.1"/>
    </source>
</evidence>
<dbReference type="PANTHER" id="PTHR31972:SF11">
    <property type="entry name" value="DUF868 DOMAIN-CONTAINING PROTEIN"/>
    <property type="match status" value="1"/>
</dbReference>
<reference evidence="11" key="1">
    <citation type="journal article" date="2023" name="Mol. Ecol. Resour.">
        <title>Chromosome-level genome assembly of a triploid poplar Populus alba 'Berolinensis'.</title>
        <authorList>
            <person name="Chen S."/>
            <person name="Yu Y."/>
            <person name="Wang X."/>
            <person name="Wang S."/>
            <person name="Zhang T."/>
            <person name="Zhou Y."/>
            <person name="He R."/>
            <person name="Meng N."/>
            <person name="Wang Y."/>
            <person name="Liu W."/>
            <person name="Liu Z."/>
            <person name="Liu J."/>
            <person name="Guo Q."/>
            <person name="Huang H."/>
            <person name="Sederoff R.R."/>
            <person name="Wang G."/>
            <person name="Qu G."/>
            <person name="Chen S."/>
        </authorList>
    </citation>
    <scope>NUCLEOTIDE SEQUENCE</scope>
    <source>
        <strain evidence="11">SC-2020</strain>
    </source>
</reference>
<dbReference type="CDD" id="cd00143">
    <property type="entry name" value="PP2Cc"/>
    <property type="match status" value="1"/>
</dbReference>
<evidence type="ECO:0000256" key="5">
    <source>
        <dbReference type="ARBA" id="ARBA00022801"/>
    </source>
</evidence>
<dbReference type="Gene3D" id="3.60.40.10">
    <property type="entry name" value="PPM-type phosphatase domain"/>
    <property type="match status" value="1"/>
</dbReference>
<evidence type="ECO:0000256" key="1">
    <source>
        <dbReference type="ARBA" id="ARBA00001936"/>
    </source>
</evidence>
<comment type="caution">
    <text evidence="11">The sequence shown here is derived from an EMBL/GenBank/DDBJ whole genome shotgun (WGS) entry which is preliminary data.</text>
</comment>
<sequence length="857" mass="95380">MDKKPTKESSLAIATACSSLKRKRPPMIEIPNVLQEIHTVNCHTSTKPRFQELTPRNTALSFSGNGVGVSAIKGKKKFMEDTHKIVSCLHGNSNQGFFGVYDGHGGKKAVEFVADNLHVNILEKMVNCDAGNVSKEEAVKAGYLKTDQDFLKQGLVSGVCCVTALIEGQEVVISNLGDCRAVLCRGGVAEALTEDHRAAREDERKRIEDKGGYVEIHRGAWRVHGILSVSRSIGDAHLKDWVLAEPDTKILKLSPDMEFLVLASDGLWDEVGNQEAVDMVISLCMAEKNVGTTGDIPEDNDIDYGCVNVSPSSKLRRISLVKQLKESRHSPSYKKKVCSWKDNEDDFACENESPPTKSRKISLVKRINIKTESPIKENSWYKKRSASVVLENACKELVNLAMSRGSLDDITRDQRMRMLPDTLFPGMAERSYSMLQTPLVLFDEINKVHEESLGDRSGLTQVHSIGIRVERQPRAGPALDPSGFQHLLLLESRFLRAYIMPDSLGIPACFSSGERQIVEPGANVTRSGQSVFMSVYRTKLAGLCRLIIITWCKNLLMHGLSISVQATNGSEHHQCKVELKPWNFWRKQGSKQFIVDGRAVDVVWDLKAAKFNGETEPQSDYYVAIVCEEEVVLLAGDLKKDAYRKTGCRPALIEPMLVSRKEHVFGKKRFKTRVKFIEKGKFHGISIECINGGSSGSNIIGDRFDPQLEIKVDGELAILVKHLQWKFRGNESIHVNKSTRVDVYWDVHDWLFGSGPRQGLFIFKLVSASSSSSSSSPSLLLTQEEENYGSVLEDDNTGGSSSSFSLLSSKKGRSLGRCHREGGWLEVGLEKSKWVHIKLEVCRSYVDKNGHARLDNV</sequence>